<evidence type="ECO:0000256" key="3">
    <source>
        <dbReference type="ARBA" id="ARBA00022507"/>
    </source>
</evidence>
<evidence type="ECO:0000256" key="1">
    <source>
        <dbReference type="ARBA" id="ARBA00004141"/>
    </source>
</evidence>
<dbReference type="PANTHER" id="PTHR28097:SF1">
    <property type="entry name" value="PHEROMONE A FACTOR RECEPTOR"/>
    <property type="match status" value="1"/>
</dbReference>
<gene>
    <name evidence="11" type="ORF">K443DRAFT_112025</name>
</gene>
<dbReference type="GO" id="GO:0005886">
    <property type="term" value="C:plasma membrane"/>
    <property type="evidence" value="ECO:0007669"/>
    <property type="project" value="TreeGrafter"/>
</dbReference>
<keyword evidence="4 10" id="KW-0812">Transmembrane</keyword>
<dbReference type="PANTHER" id="PTHR28097">
    <property type="entry name" value="PHEROMONE A FACTOR RECEPTOR"/>
    <property type="match status" value="1"/>
</dbReference>
<keyword evidence="12" id="KW-1185">Reference proteome</keyword>
<keyword evidence="6" id="KW-0297">G-protein coupled receptor</keyword>
<sequence length="138" mass="15253">MAVEPAALSFVSVVLLGVFIPVKRVRTSVPSLAILLWLIGCNLVHGINALIWAGNLNVHVPVWCDIVTKLVLGANVALPGAFLCISRHLELISSKRKIETDLKTTRNRTLLDFLFCYIIPVIYMALRVWFPPLPGVPN</sequence>
<evidence type="ECO:0000256" key="2">
    <source>
        <dbReference type="ARBA" id="ARBA00011085"/>
    </source>
</evidence>
<feature type="transmembrane region" description="Helical" evidence="10">
    <location>
        <begin position="34"/>
        <end position="54"/>
    </location>
</feature>
<dbReference type="GO" id="GO:0004932">
    <property type="term" value="F:mating-type factor pheromone receptor activity"/>
    <property type="evidence" value="ECO:0007669"/>
    <property type="project" value="InterPro"/>
</dbReference>
<dbReference type="STRING" id="1095629.A0A0C9X7B4"/>
<dbReference type="HOGENOM" id="CLU_1855581_0_0_1"/>
<dbReference type="InterPro" id="IPR001499">
    <property type="entry name" value="GPCR_STE3"/>
</dbReference>
<reference evidence="11 12" key="1">
    <citation type="submission" date="2014-04" db="EMBL/GenBank/DDBJ databases">
        <authorList>
            <consortium name="DOE Joint Genome Institute"/>
            <person name="Kuo A."/>
            <person name="Kohler A."/>
            <person name="Nagy L.G."/>
            <person name="Floudas D."/>
            <person name="Copeland A."/>
            <person name="Barry K.W."/>
            <person name="Cichocki N."/>
            <person name="Veneault-Fourrey C."/>
            <person name="LaButti K."/>
            <person name="Lindquist E.A."/>
            <person name="Lipzen A."/>
            <person name="Lundell T."/>
            <person name="Morin E."/>
            <person name="Murat C."/>
            <person name="Sun H."/>
            <person name="Tunlid A."/>
            <person name="Henrissat B."/>
            <person name="Grigoriev I.V."/>
            <person name="Hibbett D.S."/>
            <person name="Martin F."/>
            <person name="Nordberg H.P."/>
            <person name="Cantor M.N."/>
            <person name="Hua S.X."/>
        </authorList>
    </citation>
    <scope>NUCLEOTIDE SEQUENCE [LARGE SCALE GENOMIC DNA]</scope>
    <source>
        <strain evidence="11 12">LaAM-08-1</strain>
    </source>
</reference>
<keyword evidence="9" id="KW-0807">Transducer</keyword>
<protein>
    <submittedName>
        <fullName evidence="11">Uncharacterized protein</fullName>
    </submittedName>
</protein>
<dbReference type="PRINTS" id="PR00899">
    <property type="entry name" value="GPCRSTE3"/>
</dbReference>
<keyword evidence="8" id="KW-0675">Receptor</keyword>
<keyword evidence="5 10" id="KW-1133">Transmembrane helix</keyword>
<dbReference type="GO" id="GO:0000750">
    <property type="term" value="P:pheromone-dependent signal transduction involved in conjugation with cellular fusion"/>
    <property type="evidence" value="ECO:0007669"/>
    <property type="project" value="TreeGrafter"/>
</dbReference>
<dbReference type="OrthoDB" id="2874149at2759"/>
<feature type="transmembrane region" description="Helical" evidence="10">
    <location>
        <begin position="66"/>
        <end position="89"/>
    </location>
</feature>
<evidence type="ECO:0000313" key="12">
    <source>
        <dbReference type="Proteomes" id="UP000054477"/>
    </source>
</evidence>
<feature type="transmembrane region" description="Helical" evidence="10">
    <location>
        <begin position="6"/>
        <end position="22"/>
    </location>
</feature>
<keyword evidence="7 10" id="KW-0472">Membrane</keyword>
<keyword evidence="3" id="KW-0589">Pheromone response</keyword>
<comment type="subcellular location">
    <subcellularLocation>
        <location evidence="1">Membrane</location>
        <topology evidence="1">Multi-pass membrane protein</topology>
    </subcellularLocation>
</comment>
<name>A0A0C9X7B4_9AGAR</name>
<evidence type="ECO:0000256" key="6">
    <source>
        <dbReference type="ARBA" id="ARBA00023040"/>
    </source>
</evidence>
<evidence type="ECO:0000256" key="7">
    <source>
        <dbReference type="ARBA" id="ARBA00023136"/>
    </source>
</evidence>
<comment type="similarity">
    <text evidence="2">Belongs to the G-protein coupled receptor 4 family.</text>
</comment>
<dbReference type="Proteomes" id="UP000054477">
    <property type="component" value="Unassembled WGS sequence"/>
</dbReference>
<dbReference type="AlphaFoldDB" id="A0A0C9X7B4"/>
<feature type="transmembrane region" description="Helical" evidence="10">
    <location>
        <begin position="110"/>
        <end position="130"/>
    </location>
</feature>
<accession>A0A0C9X7B4</accession>
<evidence type="ECO:0000313" key="11">
    <source>
        <dbReference type="EMBL" id="KIJ93471.1"/>
    </source>
</evidence>
<evidence type="ECO:0000256" key="5">
    <source>
        <dbReference type="ARBA" id="ARBA00022989"/>
    </source>
</evidence>
<proteinExistence type="inferred from homology"/>
<organism evidence="11 12">
    <name type="scientific">Laccaria amethystina LaAM-08-1</name>
    <dbReference type="NCBI Taxonomy" id="1095629"/>
    <lineage>
        <taxon>Eukaryota</taxon>
        <taxon>Fungi</taxon>
        <taxon>Dikarya</taxon>
        <taxon>Basidiomycota</taxon>
        <taxon>Agaricomycotina</taxon>
        <taxon>Agaricomycetes</taxon>
        <taxon>Agaricomycetidae</taxon>
        <taxon>Agaricales</taxon>
        <taxon>Agaricineae</taxon>
        <taxon>Hydnangiaceae</taxon>
        <taxon>Laccaria</taxon>
    </lineage>
</organism>
<evidence type="ECO:0000256" key="9">
    <source>
        <dbReference type="ARBA" id="ARBA00023224"/>
    </source>
</evidence>
<dbReference type="Pfam" id="PF02076">
    <property type="entry name" value="STE3"/>
    <property type="match status" value="1"/>
</dbReference>
<reference evidence="12" key="2">
    <citation type="submission" date="2015-01" db="EMBL/GenBank/DDBJ databases">
        <title>Evolutionary Origins and Diversification of the Mycorrhizal Mutualists.</title>
        <authorList>
            <consortium name="DOE Joint Genome Institute"/>
            <consortium name="Mycorrhizal Genomics Consortium"/>
            <person name="Kohler A."/>
            <person name="Kuo A."/>
            <person name="Nagy L.G."/>
            <person name="Floudas D."/>
            <person name="Copeland A."/>
            <person name="Barry K.W."/>
            <person name="Cichocki N."/>
            <person name="Veneault-Fourrey C."/>
            <person name="LaButti K."/>
            <person name="Lindquist E.A."/>
            <person name="Lipzen A."/>
            <person name="Lundell T."/>
            <person name="Morin E."/>
            <person name="Murat C."/>
            <person name="Riley R."/>
            <person name="Ohm R."/>
            <person name="Sun H."/>
            <person name="Tunlid A."/>
            <person name="Henrissat B."/>
            <person name="Grigoriev I.V."/>
            <person name="Hibbett D.S."/>
            <person name="Martin F."/>
        </authorList>
    </citation>
    <scope>NUCLEOTIDE SEQUENCE [LARGE SCALE GENOMIC DNA]</scope>
    <source>
        <strain evidence="12">LaAM-08-1</strain>
    </source>
</reference>
<evidence type="ECO:0000256" key="10">
    <source>
        <dbReference type="SAM" id="Phobius"/>
    </source>
</evidence>
<evidence type="ECO:0000256" key="8">
    <source>
        <dbReference type="ARBA" id="ARBA00023170"/>
    </source>
</evidence>
<dbReference type="EMBL" id="KN838842">
    <property type="protein sequence ID" value="KIJ93471.1"/>
    <property type="molecule type" value="Genomic_DNA"/>
</dbReference>
<evidence type="ECO:0000256" key="4">
    <source>
        <dbReference type="ARBA" id="ARBA00022692"/>
    </source>
</evidence>